<evidence type="ECO:0000256" key="2">
    <source>
        <dbReference type="SAM" id="SignalP"/>
    </source>
</evidence>
<sequence length="220" mass="24328" precursor="true">MRSLIVCSTLIFALGHQAAFAAPTNERVSVVFGKGCNIAVTLPHTRHGGIGNGGDPDSQEGGMEVNPLPASWKSNMGRMYFSLECMDKNDPNLMQPSGVLNSTTNTWGKDPDYMRSYLTTSTEAYERNKAEEIIETTQVYDIKAVNGHGWADTYVYLIGDEQYRQRSMSFCIFHDSKALCGNGKVAYVNEPQGDLTQHAIEILRTIEFLPDVPAVEPVKQ</sequence>
<gene>
    <name evidence="3" type="ordered locus">Msip34_1359</name>
</gene>
<dbReference type="AlphaFoldDB" id="C6XDI0"/>
<reference evidence="3 4" key="2">
    <citation type="journal article" date="2011" name="J. Bacteriol.">
        <title>Genomes of three methylotrophs from a single niche uncover genetic and metabolic divergence of Methylophilaceae.</title>
        <authorList>
            <person name="Lapidus A."/>
            <person name="Clum A."/>
            <person name="Labutti K."/>
            <person name="Kaluzhnaya M.G."/>
            <person name="Lim S."/>
            <person name="Beck D.A."/>
            <person name="Glavina Del Rio T."/>
            <person name="Nolan M."/>
            <person name="Mavromatis K."/>
            <person name="Huntemann M."/>
            <person name="Lucas S."/>
            <person name="Lidstrom M.E."/>
            <person name="Ivanova N."/>
            <person name="Chistoserdova L."/>
        </authorList>
    </citation>
    <scope>NUCLEOTIDE SEQUENCE [LARGE SCALE GENOMIC DNA]</scope>
    <source>
        <strain evidence="3 4">SIP3-4</strain>
    </source>
</reference>
<evidence type="ECO:0000313" key="4">
    <source>
        <dbReference type="Proteomes" id="UP000002743"/>
    </source>
</evidence>
<organism evidence="3 4">
    <name type="scientific">Methylovorus glucosotrophus (strain SIP3-4)</name>
    <dbReference type="NCBI Taxonomy" id="582744"/>
    <lineage>
        <taxon>Bacteria</taxon>
        <taxon>Pseudomonadati</taxon>
        <taxon>Pseudomonadota</taxon>
        <taxon>Betaproteobacteria</taxon>
        <taxon>Nitrosomonadales</taxon>
        <taxon>Methylophilaceae</taxon>
        <taxon>Methylovorus</taxon>
    </lineage>
</organism>
<name>C6XDI0_METGS</name>
<dbReference type="eggNOG" id="ENOG502ZPMU">
    <property type="taxonomic scope" value="Bacteria"/>
</dbReference>
<keyword evidence="2" id="KW-0732">Signal</keyword>
<dbReference type="HOGENOM" id="CLU_1254721_0_0_4"/>
<feature type="region of interest" description="Disordered" evidence="1">
    <location>
        <begin position="46"/>
        <end position="66"/>
    </location>
</feature>
<dbReference type="Proteomes" id="UP000002743">
    <property type="component" value="Chromosome"/>
</dbReference>
<accession>C6XDI0</accession>
<proteinExistence type="predicted"/>
<feature type="chain" id="PRO_5002973767" evidence="2">
    <location>
        <begin position="22"/>
        <end position="220"/>
    </location>
</feature>
<dbReference type="KEGG" id="mei:Msip34_1359"/>
<reference evidence="4" key="1">
    <citation type="submission" date="2009-07" db="EMBL/GenBank/DDBJ databases">
        <title>Complete sequence of chromosome of Methylovorus sp. SIP3-4.</title>
        <authorList>
            <person name="Lucas S."/>
            <person name="Copeland A."/>
            <person name="Lapidus A."/>
            <person name="Glavina del Rio T."/>
            <person name="Tice H."/>
            <person name="Bruce D."/>
            <person name="Goodwin L."/>
            <person name="Pitluck S."/>
            <person name="Clum A."/>
            <person name="Larimer F."/>
            <person name="Land M."/>
            <person name="Hauser L."/>
            <person name="Kyrpides N."/>
            <person name="Mikhailova N."/>
            <person name="Kayluzhnaya M."/>
            <person name="Chistoserdova L."/>
        </authorList>
    </citation>
    <scope>NUCLEOTIDE SEQUENCE [LARGE SCALE GENOMIC DNA]</scope>
    <source>
        <strain evidence="4">SIP3-4</strain>
    </source>
</reference>
<protein>
    <submittedName>
        <fullName evidence="3">Uncharacterized protein</fullName>
    </submittedName>
</protein>
<keyword evidence="4" id="KW-1185">Reference proteome</keyword>
<dbReference type="EMBL" id="CP001674">
    <property type="protein sequence ID" value="ACT50605.1"/>
    <property type="molecule type" value="Genomic_DNA"/>
</dbReference>
<evidence type="ECO:0000256" key="1">
    <source>
        <dbReference type="SAM" id="MobiDB-lite"/>
    </source>
</evidence>
<feature type="signal peptide" evidence="2">
    <location>
        <begin position="1"/>
        <end position="21"/>
    </location>
</feature>
<evidence type="ECO:0000313" key="3">
    <source>
        <dbReference type="EMBL" id="ACT50605.1"/>
    </source>
</evidence>
<dbReference type="RefSeq" id="WP_015830071.1">
    <property type="nucleotide sequence ID" value="NC_012969.1"/>
</dbReference>
<dbReference type="OrthoDB" id="6545863at2"/>